<protein>
    <recommendedName>
        <fullName evidence="4">Guanylate kinase-like domain-containing protein</fullName>
    </recommendedName>
</protein>
<evidence type="ECO:0000313" key="1">
    <source>
        <dbReference type="EMBL" id="ESO06468.1"/>
    </source>
</evidence>
<proteinExistence type="predicted"/>
<dbReference type="HOGENOM" id="CLU_1505075_0_0_1"/>
<dbReference type="EnsemblMetazoa" id="HelroT160639">
    <property type="protein sequence ID" value="HelroP160639"/>
    <property type="gene ID" value="HelroG160639"/>
</dbReference>
<dbReference type="CTD" id="20198843"/>
<dbReference type="Proteomes" id="UP000015101">
    <property type="component" value="Unassembled WGS sequence"/>
</dbReference>
<dbReference type="OrthoDB" id="66881at2759"/>
<dbReference type="Gene3D" id="3.30.63.10">
    <property type="entry name" value="Guanylate Kinase phosphate binding domain"/>
    <property type="match status" value="1"/>
</dbReference>
<reference evidence="2" key="3">
    <citation type="submission" date="2015-06" db="UniProtKB">
        <authorList>
            <consortium name="EnsemblMetazoa"/>
        </authorList>
    </citation>
    <scope>IDENTIFICATION</scope>
</reference>
<evidence type="ECO:0008006" key="4">
    <source>
        <dbReference type="Google" id="ProtNLM"/>
    </source>
</evidence>
<gene>
    <name evidence="2" type="primary">20198843</name>
    <name evidence="1" type="ORF">HELRODRAFT_160639</name>
</gene>
<dbReference type="SUPFAM" id="SSF52540">
    <property type="entry name" value="P-loop containing nucleoside triphosphate hydrolases"/>
    <property type="match status" value="1"/>
</dbReference>
<dbReference type="EMBL" id="KB096324">
    <property type="protein sequence ID" value="ESO06468.1"/>
    <property type="molecule type" value="Genomic_DNA"/>
</dbReference>
<reference evidence="1 3" key="2">
    <citation type="journal article" date="2013" name="Nature">
        <title>Insights into bilaterian evolution from three spiralian genomes.</title>
        <authorList>
            <person name="Simakov O."/>
            <person name="Marletaz F."/>
            <person name="Cho S.J."/>
            <person name="Edsinger-Gonzales E."/>
            <person name="Havlak P."/>
            <person name="Hellsten U."/>
            <person name="Kuo D.H."/>
            <person name="Larsson T."/>
            <person name="Lv J."/>
            <person name="Arendt D."/>
            <person name="Savage R."/>
            <person name="Osoegawa K."/>
            <person name="de Jong P."/>
            <person name="Grimwood J."/>
            <person name="Chapman J.A."/>
            <person name="Shapiro H."/>
            <person name="Aerts A."/>
            <person name="Otillar R.P."/>
            <person name="Terry A.Y."/>
            <person name="Boore J.L."/>
            <person name="Grigoriev I.V."/>
            <person name="Lindberg D.R."/>
            <person name="Seaver E.C."/>
            <person name="Weisblat D.A."/>
            <person name="Putnam N.H."/>
            <person name="Rokhsar D.S."/>
        </authorList>
    </citation>
    <scope>NUCLEOTIDE SEQUENCE</scope>
</reference>
<accession>T1EQJ3</accession>
<evidence type="ECO:0000313" key="2">
    <source>
        <dbReference type="EnsemblMetazoa" id="HelroP160639"/>
    </source>
</evidence>
<dbReference type="GeneID" id="20198843"/>
<evidence type="ECO:0000313" key="3">
    <source>
        <dbReference type="Proteomes" id="UP000015101"/>
    </source>
</evidence>
<sequence length="179" mass="20814">MIAMHLCLHHTMYYIPVRDDEVDGVDYKFLTVDEFLELERSGKLLERGLYEATVEGRLLTHYLNQFLRMIAMKMIIIVDGDIEKKDDNDYAGVMTSSSSTLILISRLWLDDSFLNNRSVRGNECLSSFIPDDDDDDADDEDDIRDENEYDVWQVVVIKVNVVNLVKIIKDLIILTHYML</sequence>
<dbReference type="EMBL" id="AMQM01000638">
    <property type="status" value="NOT_ANNOTATED_CDS"/>
    <property type="molecule type" value="Genomic_DNA"/>
</dbReference>
<organism evidence="2 3">
    <name type="scientific">Helobdella robusta</name>
    <name type="common">Californian leech</name>
    <dbReference type="NCBI Taxonomy" id="6412"/>
    <lineage>
        <taxon>Eukaryota</taxon>
        <taxon>Metazoa</taxon>
        <taxon>Spiralia</taxon>
        <taxon>Lophotrochozoa</taxon>
        <taxon>Annelida</taxon>
        <taxon>Clitellata</taxon>
        <taxon>Hirudinea</taxon>
        <taxon>Rhynchobdellida</taxon>
        <taxon>Glossiphoniidae</taxon>
        <taxon>Helobdella</taxon>
    </lineage>
</organism>
<dbReference type="InterPro" id="IPR027417">
    <property type="entry name" value="P-loop_NTPase"/>
</dbReference>
<dbReference type="KEGG" id="hro:HELRODRAFT_160639"/>
<reference evidence="3" key="1">
    <citation type="submission" date="2012-12" db="EMBL/GenBank/DDBJ databases">
        <authorList>
            <person name="Hellsten U."/>
            <person name="Grimwood J."/>
            <person name="Chapman J.A."/>
            <person name="Shapiro H."/>
            <person name="Aerts A."/>
            <person name="Otillar R.P."/>
            <person name="Terry A.Y."/>
            <person name="Boore J.L."/>
            <person name="Simakov O."/>
            <person name="Marletaz F."/>
            <person name="Cho S.-J."/>
            <person name="Edsinger-Gonzales E."/>
            <person name="Havlak P."/>
            <person name="Kuo D.-H."/>
            <person name="Larsson T."/>
            <person name="Lv J."/>
            <person name="Arendt D."/>
            <person name="Savage R."/>
            <person name="Osoegawa K."/>
            <person name="de Jong P."/>
            <person name="Lindberg D.R."/>
            <person name="Seaver E.C."/>
            <person name="Weisblat D.A."/>
            <person name="Putnam N.H."/>
            <person name="Grigoriev I.V."/>
            <person name="Rokhsar D.S."/>
        </authorList>
    </citation>
    <scope>NUCLEOTIDE SEQUENCE</scope>
</reference>
<keyword evidence="3" id="KW-1185">Reference proteome</keyword>
<dbReference type="InParanoid" id="T1EQJ3"/>
<dbReference type="RefSeq" id="XP_009015836.1">
    <property type="nucleotide sequence ID" value="XM_009017588.1"/>
</dbReference>
<name>T1EQJ3_HELRO</name>
<dbReference type="AlphaFoldDB" id="T1EQJ3"/>